<proteinExistence type="inferred from homology"/>
<dbReference type="EMBL" id="JAOB01000093">
    <property type="protein sequence ID" value="EUA06863.1"/>
    <property type="molecule type" value="Genomic_DNA"/>
</dbReference>
<dbReference type="Gene3D" id="1.10.560.10">
    <property type="entry name" value="GroEL-like equatorial domain"/>
    <property type="match status" value="1"/>
</dbReference>
<accession>X7YK28</accession>
<protein>
    <submittedName>
        <fullName evidence="2">TCP-1/cpn60 chaperonin family protein</fullName>
    </submittedName>
</protein>
<name>X7YK28_MYCXE</name>
<dbReference type="SUPFAM" id="SSF48592">
    <property type="entry name" value="GroEL equatorial domain-like"/>
    <property type="match status" value="1"/>
</dbReference>
<sequence>MQAREALTDLRASLSGDEVLGVDVFSEALSAPLHWIAANAGWMGRSW</sequence>
<dbReference type="AlphaFoldDB" id="X7YK28"/>
<evidence type="ECO:0000256" key="1">
    <source>
        <dbReference type="ARBA" id="ARBA00006607"/>
    </source>
</evidence>
<organism evidence="2">
    <name type="scientific">Mycobacterium xenopi 4042</name>
    <dbReference type="NCBI Taxonomy" id="1299334"/>
    <lineage>
        <taxon>Bacteria</taxon>
        <taxon>Bacillati</taxon>
        <taxon>Actinomycetota</taxon>
        <taxon>Actinomycetes</taxon>
        <taxon>Mycobacteriales</taxon>
        <taxon>Mycobacteriaceae</taxon>
        <taxon>Mycobacterium</taxon>
    </lineage>
</organism>
<gene>
    <name evidence="2" type="ORF">I553_0555</name>
</gene>
<reference evidence="2" key="1">
    <citation type="submission" date="2014-01" db="EMBL/GenBank/DDBJ databases">
        <authorList>
            <person name="Brown-Elliot B."/>
            <person name="Wallace R."/>
            <person name="Lenaerts A."/>
            <person name="Ordway D."/>
            <person name="DeGroote M.A."/>
            <person name="Parker T."/>
            <person name="Sizemore C."/>
            <person name="Tallon L.J."/>
            <person name="Sadzewicz L.K."/>
            <person name="Sengamalay N."/>
            <person name="Fraser C.M."/>
            <person name="Hine E."/>
            <person name="Shefchek K.A."/>
            <person name="Das S.P."/>
            <person name="Tettelin H."/>
        </authorList>
    </citation>
    <scope>NUCLEOTIDE SEQUENCE [LARGE SCALE GENOMIC DNA]</scope>
    <source>
        <strain evidence="2">4042</strain>
    </source>
</reference>
<dbReference type="PATRIC" id="fig|1299334.3.peg.10139"/>
<dbReference type="InterPro" id="IPR027413">
    <property type="entry name" value="GROEL-like_equatorial_sf"/>
</dbReference>
<evidence type="ECO:0000313" key="2">
    <source>
        <dbReference type="EMBL" id="EUA06863.1"/>
    </source>
</evidence>
<comment type="caution">
    <text evidence="2">The sequence shown here is derived from an EMBL/GenBank/DDBJ whole genome shotgun (WGS) entry which is preliminary data.</text>
</comment>
<comment type="similarity">
    <text evidence="1">Belongs to the chaperonin (HSP60) family.</text>
</comment>